<proteinExistence type="predicted"/>
<name>A0AAE0GLW3_9CHLO</name>
<reference evidence="1 2" key="1">
    <citation type="journal article" date="2015" name="Genome Biol. Evol.">
        <title>Comparative Genomics of a Bacterivorous Green Alga Reveals Evolutionary Causalities and Consequences of Phago-Mixotrophic Mode of Nutrition.</title>
        <authorList>
            <person name="Burns J.A."/>
            <person name="Paasch A."/>
            <person name="Narechania A."/>
            <person name="Kim E."/>
        </authorList>
    </citation>
    <scope>NUCLEOTIDE SEQUENCE [LARGE SCALE GENOMIC DNA]</scope>
    <source>
        <strain evidence="1 2">PLY_AMNH</strain>
    </source>
</reference>
<evidence type="ECO:0000313" key="1">
    <source>
        <dbReference type="EMBL" id="KAK3280313.1"/>
    </source>
</evidence>
<protein>
    <submittedName>
        <fullName evidence="1">Uncharacterized protein</fullName>
    </submittedName>
</protein>
<sequence>MRRREAGIWRCSSGRASVAARGTNSHVGVQQQMGIWSGRTIMAVRGTPAQYMLACGGRAAGGGHLDVMLQ</sequence>
<gene>
    <name evidence="1" type="ORF">CYMTET_11843</name>
</gene>
<evidence type="ECO:0000313" key="2">
    <source>
        <dbReference type="Proteomes" id="UP001190700"/>
    </source>
</evidence>
<organism evidence="1 2">
    <name type="scientific">Cymbomonas tetramitiformis</name>
    <dbReference type="NCBI Taxonomy" id="36881"/>
    <lineage>
        <taxon>Eukaryota</taxon>
        <taxon>Viridiplantae</taxon>
        <taxon>Chlorophyta</taxon>
        <taxon>Pyramimonadophyceae</taxon>
        <taxon>Pyramimonadales</taxon>
        <taxon>Pyramimonadaceae</taxon>
        <taxon>Cymbomonas</taxon>
    </lineage>
</organism>
<comment type="caution">
    <text evidence="1">The sequence shown here is derived from an EMBL/GenBank/DDBJ whole genome shotgun (WGS) entry which is preliminary data.</text>
</comment>
<dbReference type="Proteomes" id="UP001190700">
    <property type="component" value="Unassembled WGS sequence"/>
</dbReference>
<dbReference type="AlphaFoldDB" id="A0AAE0GLW3"/>
<accession>A0AAE0GLW3</accession>
<keyword evidence="2" id="KW-1185">Reference proteome</keyword>
<dbReference type="EMBL" id="LGRX02004449">
    <property type="protein sequence ID" value="KAK3280313.1"/>
    <property type="molecule type" value="Genomic_DNA"/>
</dbReference>